<keyword evidence="3" id="KW-1185">Reference proteome</keyword>
<accession>A0A8J2P653</accession>
<dbReference type="Proteomes" id="UP000708208">
    <property type="component" value="Unassembled WGS sequence"/>
</dbReference>
<name>A0A8J2P653_9HEXA</name>
<feature type="non-terminal residue" evidence="2">
    <location>
        <position position="1"/>
    </location>
</feature>
<dbReference type="AlphaFoldDB" id="A0A8J2P653"/>
<proteinExistence type="predicted"/>
<feature type="signal peptide" evidence="1">
    <location>
        <begin position="1"/>
        <end position="22"/>
    </location>
</feature>
<comment type="caution">
    <text evidence="2">The sequence shown here is derived from an EMBL/GenBank/DDBJ whole genome shotgun (WGS) entry which is preliminary data.</text>
</comment>
<evidence type="ECO:0000313" key="2">
    <source>
        <dbReference type="EMBL" id="CAG7725931.1"/>
    </source>
</evidence>
<keyword evidence="1" id="KW-0732">Signal</keyword>
<reference evidence="2" key="1">
    <citation type="submission" date="2021-06" db="EMBL/GenBank/DDBJ databases">
        <authorList>
            <person name="Hodson N. C."/>
            <person name="Mongue J. A."/>
            <person name="Jaron S. K."/>
        </authorList>
    </citation>
    <scope>NUCLEOTIDE SEQUENCE</scope>
</reference>
<sequence length="103" mass="11474">MTEFLAFLVVLLSPMGVMLISADNVTSTESSSSDPALLAHVYDTHANLSHFSLRPSVAPAKKRHHHHNHPWGPHFEENPVNVTVREGENTHLDCRVGLIEDKM</sequence>
<evidence type="ECO:0000256" key="1">
    <source>
        <dbReference type="SAM" id="SignalP"/>
    </source>
</evidence>
<dbReference type="OrthoDB" id="6354602at2759"/>
<evidence type="ECO:0000313" key="3">
    <source>
        <dbReference type="Proteomes" id="UP000708208"/>
    </source>
</evidence>
<gene>
    <name evidence="2" type="ORF">AFUS01_LOCUS14868</name>
</gene>
<dbReference type="EMBL" id="CAJVCH010128697">
    <property type="protein sequence ID" value="CAG7725931.1"/>
    <property type="molecule type" value="Genomic_DNA"/>
</dbReference>
<feature type="chain" id="PRO_5035257662" evidence="1">
    <location>
        <begin position="23"/>
        <end position="103"/>
    </location>
</feature>
<protein>
    <submittedName>
        <fullName evidence="2">Uncharacterized protein</fullName>
    </submittedName>
</protein>
<organism evidence="2 3">
    <name type="scientific">Allacma fusca</name>
    <dbReference type="NCBI Taxonomy" id="39272"/>
    <lineage>
        <taxon>Eukaryota</taxon>
        <taxon>Metazoa</taxon>
        <taxon>Ecdysozoa</taxon>
        <taxon>Arthropoda</taxon>
        <taxon>Hexapoda</taxon>
        <taxon>Collembola</taxon>
        <taxon>Symphypleona</taxon>
        <taxon>Sminthuridae</taxon>
        <taxon>Allacma</taxon>
    </lineage>
</organism>